<proteinExistence type="predicted"/>
<dbReference type="GO" id="GO:0005783">
    <property type="term" value="C:endoplasmic reticulum"/>
    <property type="evidence" value="ECO:0007669"/>
    <property type="project" value="TreeGrafter"/>
</dbReference>
<keyword evidence="12" id="KW-0449">Lipoprotein</keyword>
<evidence type="ECO:0000313" key="22">
    <source>
        <dbReference type="EMBL" id="KAH7307477.1"/>
    </source>
</evidence>
<evidence type="ECO:0000256" key="8">
    <source>
        <dbReference type="ARBA" id="ARBA00023128"/>
    </source>
</evidence>
<evidence type="ECO:0000256" key="21">
    <source>
        <dbReference type="SAM" id="Phobius"/>
    </source>
</evidence>
<evidence type="ECO:0000256" key="11">
    <source>
        <dbReference type="ARBA" id="ARBA00023239"/>
    </source>
</evidence>
<evidence type="ECO:0000256" key="16">
    <source>
        <dbReference type="ARBA" id="ARBA00049298"/>
    </source>
</evidence>
<name>A0A8T2S7P0_CERRI</name>
<sequence length="141" mass="15930">MSLAQTLPSEFGYVILTAAAGVLLTQWQGIQVGKQRKLCGLKYPKMYEDKDRSVFNCYQRVHQNTLESFPAFLLLLFLGGLAYPLTSSIFGSIWIAGRIVYSLCYYSGDPRKRMKGMWHTVGLLGLFVTTCVFGFRLVLKN</sequence>
<keyword evidence="6" id="KW-0560">Oxidoreductase</keyword>
<dbReference type="OMA" id="IAYAHGY"/>
<evidence type="ECO:0000256" key="12">
    <source>
        <dbReference type="ARBA" id="ARBA00023288"/>
    </source>
</evidence>
<evidence type="ECO:0000256" key="7">
    <source>
        <dbReference type="ARBA" id="ARBA00023098"/>
    </source>
</evidence>
<evidence type="ECO:0000256" key="18">
    <source>
        <dbReference type="ARBA" id="ARBA00069748"/>
    </source>
</evidence>
<feature type="transmembrane region" description="Helical" evidence="21">
    <location>
        <begin position="12"/>
        <end position="30"/>
    </location>
</feature>
<evidence type="ECO:0000256" key="15">
    <source>
        <dbReference type="ARBA" id="ARBA00039056"/>
    </source>
</evidence>
<comment type="catalytic activity">
    <reaction evidence="17">
        <text>15-deoxy-Delta(12,14)-prostaglandin J2 + glutathione = 15-deoxy-Delta(12,14)-prostaglandin J2-S-(R)-glutathione</text>
        <dbReference type="Rhea" id="RHEA:75963"/>
        <dbReference type="ChEBI" id="CHEBI:57925"/>
        <dbReference type="ChEBI" id="CHEBI:85236"/>
        <dbReference type="ChEBI" id="CHEBI:194498"/>
    </reaction>
    <physiologicalReaction direction="left-to-right" evidence="17">
        <dbReference type="Rhea" id="RHEA:75964"/>
    </physiologicalReaction>
</comment>
<dbReference type="InterPro" id="IPR001129">
    <property type="entry name" value="Membr-assoc_MAPEG"/>
</dbReference>
<evidence type="ECO:0000313" key="23">
    <source>
        <dbReference type="Proteomes" id="UP000825935"/>
    </source>
</evidence>
<comment type="pathway">
    <text evidence="13">Lipid metabolism; leukotriene C4 biosynthesis.</text>
</comment>
<keyword evidence="3 21" id="KW-0812">Transmembrane</keyword>
<dbReference type="EC" id="4.4.1.20" evidence="15"/>
<organism evidence="22 23">
    <name type="scientific">Ceratopteris richardii</name>
    <name type="common">Triangle waterfern</name>
    <dbReference type="NCBI Taxonomy" id="49495"/>
    <lineage>
        <taxon>Eukaryota</taxon>
        <taxon>Viridiplantae</taxon>
        <taxon>Streptophyta</taxon>
        <taxon>Embryophyta</taxon>
        <taxon>Tracheophyta</taxon>
        <taxon>Polypodiopsida</taxon>
        <taxon>Polypodiidae</taxon>
        <taxon>Polypodiales</taxon>
        <taxon>Pteridineae</taxon>
        <taxon>Pteridaceae</taxon>
        <taxon>Parkerioideae</taxon>
        <taxon>Ceratopteris</taxon>
    </lineage>
</organism>
<evidence type="ECO:0000256" key="9">
    <source>
        <dbReference type="ARBA" id="ARBA00023136"/>
    </source>
</evidence>
<feature type="transmembrane region" description="Helical" evidence="21">
    <location>
        <begin position="116"/>
        <end position="139"/>
    </location>
</feature>
<comment type="pathway">
    <text evidence="14">Lipid metabolism; arachidonate metabolism.</text>
</comment>
<keyword evidence="4" id="KW-1000">Mitochondrion outer membrane</keyword>
<protein>
    <recommendedName>
        <fullName evidence="18">Glutathione S-transferase 3, mitochondrial</fullName>
        <ecNumber evidence="15">4.4.1.20</ecNumber>
    </recommendedName>
    <alternativeName>
        <fullName evidence="19">Glutathione peroxidase MGST3</fullName>
    </alternativeName>
    <alternativeName>
        <fullName evidence="20">LTC4 synthase MGST3</fullName>
    </alternativeName>
</protein>
<dbReference type="InterPro" id="IPR023352">
    <property type="entry name" value="MAPEG-like_dom_sf"/>
</dbReference>
<dbReference type="GO" id="GO:0004464">
    <property type="term" value="F:leukotriene-C4 synthase activity"/>
    <property type="evidence" value="ECO:0007669"/>
    <property type="project" value="UniProtKB-EC"/>
</dbReference>
<dbReference type="AlphaFoldDB" id="A0A8T2S7P0"/>
<dbReference type="EMBL" id="CM035427">
    <property type="protein sequence ID" value="KAH7307477.1"/>
    <property type="molecule type" value="Genomic_DNA"/>
</dbReference>
<evidence type="ECO:0000256" key="19">
    <source>
        <dbReference type="ARBA" id="ARBA00075145"/>
    </source>
</evidence>
<keyword evidence="8" id="KW-0496">Mitochondrion</keyword>
<keyword evidence="2" id="KW-0808">Transferase</keyword>
<dbReference type="GO" id="GO:0005741">
    <property type="term" value="C:mitochondrial outer membrane"/>
    <property type="evidence" value="ECO:0007669"/>
    <property type="project" value="UniProtKB-SubCell"/>
</dbReference>
<evidence type="ECO:0000256" key="6">
    <source>
        <dbReference type="ARBA" id="ARBA00023002"/>
    </source>
</evidence>
<dbReference type="GO" id="GO:0006691">
    <property type="term" value="P:leukotriene metabolic process"/>
    <property type="evidence" value="ECO:0007669"/>
    <property type="project" value="UniProtKB-ARBA"/>
</dbReference>
<dbReference type="GO" id="GO:0005635">
    <property type="term" value="C:nuclear envelope"/>
    <property type="evidence" value="ECO:0007669"/>
    <property type="project" value="TreeGrafter"/>
</dbReference>
<comment type="caution">
    <text evidence="22">The sequence shown here is derived from an EMBL/GenBank/DDBJ whole genome shotgun (WGS) entry which is preliminary data.</text>
</comment>
<feature type="transmembrane region" description="Helical" evidence="21">
    <location>
        <begin position="72"/>
        <end position="96"/>
    </location>
</feature>
<evidence type="ECO:0000256" key="2">
    <source>
        <dbReference type="ARBA" id="ARBA00022679"/>
    </source>
</evidence>
<evidence type="ECO:0000256" key="14">
    <source>
        <dbReference type="ARBA" id="ARBA00037916"/>
    </source>
</evidence>
<evidence type="ECO:0000256" key="10">
    <source>
        <dbReference type="ARBA" id="ARBA00023139"/>
    </source>
</evidence>
<dbReference type="Gene3D" id="1.20.120.550">
    <property type="entry name" value="Membrane associated eicosanoid/glutathione metabolism-like domain"/>
    <property type="match status" value="1"/>
</dbReference>
<evidence type="ECO:0000256" key="17">
    <source>
        <dbReference type="ARBA" id="ARBA00051411"/>
    </source>
</evidence>
<dbReference type="PANTHER" id="PTHR10250:SF26">
    <property type="entry name" value="GLUTATHIONE S-TRANSFERASE 3, MITOCHONDRIAL"/>
    <property type="match status" value="1"/>
</dbReference>
<dbReference type="OrthoDB" id="410651at2759"/>
<evidence type="ECO:0000256" key="3">
    <source>
        <dbReference type="ARBA" id="ARBA00022692"/>
    </source>
</evidence>
<dbReference type="GO" id="GO:0004602">
    <property type="term" value="F:glutathione peroxidase activity"/>
    <property type="evidence" value="ECO:0007669"/>
    <property type="project" value="TreeGrafter"/>
</dbReference>
<gene>
    <name evidence="22" type="ORF">KP509_22G060900</name>
</gene>
<evidence type="ECO:0000256" key="20">
    <source>
        <dbReference type="ARBA" id="ARBA00076908"/>
    </source>
</evidence>
<evidence type="ECO:0000256" key="1">
    <source>
        <dbReference type="ARBA" id="ARBA00004374"/>
    </source>
</evidence>
<accession>A0A8T2S7P0</accession>
<keyword evidence="10" id="KW-0564">Palmitate</keyword>
<comment type="catalytic activity">
    <reaction evidence="16">
        <text>leukotriene C4 = leukotriene A4 + glutathione</text>
        <dbReference type="Rhea" id="RHEA:17617"/>
        <dbReference type="ChEBI" id="CHEBI:57463"/>
        <dbReference type="ChEBI" id="CHEBI:57925"/>
        <dbReference type="ChEBI" id="CHEBI:57973"/>
        <dbReference type="EC" id="4.4.1.20"/>
    </reaction>
    <physiologicalReaction direction="right-to-left" evidence="16">
        <dbReference type="Rhea" id="RHEA:17619"/>
    </physiologicalReaction>
</comment>
<keyword evidence="9 21" id="KW-0472">Membrane</keyword>
<reference evidence="22" key="1">
    <citation type="submission" date="2021-08" db="EMBL/GenBank/DDBJ databases">
        <title>WGS assembly of Ceratopteris richardii.</title>
        <authorList>
            <person name="Marchant D.B."/>
            <person name="Chen G."/>
            <person name="Jenkins J."/>
            <person name="Shu S."/>
            <person name="Leebens-Mack J."/>
            <person name="Grimwood J."/>
            <person name="Schmutz J."/>
            <person name="Soltis P."/>
            <person name="Soltis D."/>
            <person name="Chen Z.-H."/>
        </authorList>
    </citation>
    <scope>NUCLEOTIDE SEQUENCE</scope>
    <source>
        <strain evidence="22">Whitten #5841</strain>
        <tissue evidence="22">Leaf</tissue>
    </source>
</reference>
<keyword evidence="7" id="KW-0443">Lipid metabolism</keyword>
<comment type="subcellular location">
    <subcellularLocation>
        <location evidence="1">Mitochondrion outer membrane</location>
        <topology evidence="1">Multi-pass membrane protein</topology>
    </subcellularLocation>
</comment>
<evidence type="ECO:0000256" key="4">
    <source>
        <dbReference type="ARBA" id="ARBA00022787"/>
    </source>
</evidence>
<keyword evidence="11" id="KW-0456">Lyase</keyword>
<dbReference type="GO" id="GO:0006629">
    <property type="term" value="P:lipid metabolic process"/>
    <property type="evidence" value="ECO:0007669"/>
    <property type="project" value="UniProtKB-KW"/>
</dbReference>
<dbReference type="SUPFAM" id="SSF161084">
    <property type="entry name" value="MAPEG domain-like"/>
    <property type="match status" value="1"/>
</dbReference>
<dbReference type="PANTHER" id="PTHR10250">
    <property type="entry name" value="MICROSOMAL GLUTATHIONE S-TRANSFERASE"/>
    <property type="match status" value="1"/>
</dbReference>
<keyword evidence="23" id="KW-1185">Reference proteome</keyword>
<dbReference type="InterPro" id="IPR050997">
    <property type="entry name" value="MAPEG"/>
</dbReference>
<evidence type="ECO:0000256" key="13">
    <source>
        <dbReference type="ARBA" id="ARBA00037884"/>
    </source>
</evidence>
<dbReference type="Pfam" id="PF01124">
    <property type="entry name" value="MAPEG"/>
    <property type="match status" value="1"/>
</dbReference>
<dbReference type="Proteomes" id="UP000825935">
    <property type="component" value="Chromosome 22"/>
</dbReference>
<dbReference type="FunFam" id="1.20.120.550:FF:000004">
    <property type="entry name" value="Microsomal glutathione S-transferase 3"/>
    <property type="match status" value="1"/>
</dbReference>
<keyword evidence="5 21" id="KW-1133">Transmembrane helix</keyword>
<evidence type="ECO:0000256" key="5">
    <source>
        <dbReference type="ARBA" id="ARBA00022989"/>
    </source>
</evidence>
<dbReference type="GO" id="GO:0004364">
    <property type="term" value="F:glutathione transferase activity"/>
    <property type="evidence" value="ECO:0007669"/>
    <property type="project" value="TreeGrafter"/>
</dbReference>